<evidence type="ECO:0000313" key="4">
    <source>
        <dbReference type="Proteomes" id="UP000095463"/>
    </source>
</evidence>
<name>A0A1E5XV67_9HYPH</name>
<accession>A0A1E5XV67</accession>
<dbReference type="RefSeq" id="WP_069908419.1">
    <property type="nucleotide sequence ID" value="NZ_LAJE02000072.1"/>
</dbReference>
<keyword evidence="2" id="KW-1133">Transmembrane helix</keyword>
<protein>
    <submittedName>
        <fullName evidence="3">Uncharacterized protein</fullName>
    </submittedName>
</protein>
<dbReference type="EMBL" id="LAJE02000072">
    <property type="protein sequence ID" value="OEO32464.1"/>
    <property type="molecule type" value="Genomic_DNA"/>
</dbReference>
<feature type="transmembrane region" description="Helical" evidence="2">
    <location>
        <begin position="26"/>
        <end position="48"/>
    </location>
</feature>
<dbReference type="Proteomes" id="UP000095463">
    <property type="component" value="Unassembled WGS sequence"/>
</dbReference>
<proteinExistence type="predicted"/>
<feature type="compositionally biased region" description="Basic and acidic residues" evidence="1">
    <location>
        <begin position="79"/>
        <end position="90"/>
    </location>
</feature>
<evidence type="ECO:0000256" key="2">
    <source>
        <dbReference type="SAM" id="Phobius"/>
    </source>
</evidence>
<keyword evidence="2" id="KW-0472">Membrane</keyword>
<feature type="transmembrane region" description="Helical" evidence="2">
    <location>
        <begin position="54"/>
        <end position="74"/>
    </location>
</feature>
<organism evidence="3 4">
    <name type="scientific">Devosia insulae DS-56</name>
    <dbReference type="NCBI Taxonomy" id="1116389"/>
    <lineage>
        <taxon>Bacteria</taxon>
        <taxon>Pseudomonadati</taxon>
        <taxon>Pseudomonadota</taxon>
        <taxon>Alphaproteobacteria</taxon>
        <taxon>Hyphomicrobiales</taxon>
        <taxon>Devosiaceae</taxon>
        <taxon>Devosia</taxon>
    </lineage>
</organism>
<sequence length="100" mass="10651">MAKYWFARRFPVGHPRNAMGPVSREGWLVAWAFVASMAIGGLGFLGLALTGSPLLGIAIFVVLAASGMGLFISLAGRRGDTQHTVEDYRSGRVSNEEGTP</sequence>
<dbReference type="AlphaFoldDB" id="A0A1E5XV67"/>
<evidence type="ECO:0000256" key="1">
    <source>
        <dbReference type="SAM" id="MobiDB-lite"/>
    </source>
</evidence>
<keyword evidence="4" id="KW-1185">Reference proteome</keyword>
<comment type="caution">
    <text evidence="3">The sequence shown here is derived from an EMBL/GenBank/DDBJ whole genome shotgun (WGS) entry which is preliminary data.</text>
</comment>
<evidence type="ECO:0000313" key="3">
    <source>
        <dbReference type="EMBL" id="OEO32464.1"/>
    </source>
</evidence>
<reference evidence="3 4" key="1">
    <citation type="journal article" date="2015" name="Genome Announc.">
        <title>Genome Assemblies of Three Soil-Associated Devosia species: D. insulae, D. limi, and D. soli.</title>
        <authorList>
            <person name="Hassan Y.I."/>
            <person name="Lepp D."/>
            <person name="Zhou T."/>
        </authorList>
    </citation>
    <scope>NUCLEOTIDE SEQUENCE [LARGE SCALE GENOMIC DNA]</scope>
    <source>
        <strain evidence="3 4">DS-56</strain>
    </source>
</reference>
<gene>
    <name evidence="3" type="ORF">VW23_011645</name>
</gene>
<feature type="region of interest" description="Disordered" evidence="1">
    <location>
        <begin position="79"/>
        <end position="100"/>
    </location>
</feature>
<keyword evidence="2" id="KW-0812">Transmembrane</keyword>
<dbReference type="OrthoDB" id="8083544at2"/>